<feature type="non-terminal residue" evidence="2">
    <location>
        <position position="96"/>
    </location>
</feature>
<reference evidence="2 3" key="1">
    <citation type="submission" date="2021-06" db="EMBL/GenBank/DDBJ databases">
        <authorList>
            <person name="Kallberg Y."/>
            <person name="Tangrot J."/>
            <person name="Rosling A."/>
        </authorList>
    </citation>
    <scope>NUCLEOTIDE SEQUENCE [LARGE SCALE GENOMIC DNA]</scope>
    <source>
        <strain evidence="2 3">120-4 pot B 10/14</strain>
    </source>
</reference>
<dbReference type="Proteomes" id="UP000789901">
    <property type="component" value="Unassembled WGS sequence"/>
</dbReference>
<accession>A0ABN7X950</accession>
<gene>
    <name evidence="2" type="ORF">GMARGA_LOCUS40538</name>
</gene>
<proteinExistence type="predicted"/>
<dbReference type="EMBL" id="CAJVQB010104066">
    <property type="protein sequence ID" value="CAG8851057.1"/>
    <property type="molecule type" value="Genomic_DNA"/>
</dbReference>
<sequence>MEIEKENIYLNESYIIKNNDSKIINNNSLDNIGSNQENNKINSINKVEVSENKANTSQANKEDADTKTDNKTNFKSIVHLQFDKDKNLKNINANIA</sequence>
<comment type="caution">
    <text evidence="2">The sequence shown here is derived from an EMBL/GenBank/DDBJ whole genome shotgun (WGS) entry which is preliminary data.</text>
</comment>
<evidence type="ECO:0000313" key="2">
    <source>
        <dbReference type="EMBL" id="CAG8851057.1"/>
    </source>
</evidence>
<feature type="region of interest" description="Disordered" evidence="1">
    <location>
        <begin position="46"/>
        <end position="69"/>
    </location>
</feature>
<keyword evidence="3" id="KW-1185">Reference proteome</keyword>
<feature type="compositionally biased region" description="Basic and acidic residues" evidence="1">
    <location>
        <begin position="60"/>
        <end position="69"/>
    </location>
</feature>
<name>A0ABN7X950_GIGMA</name>
<organism evidence="2 3">
    <name type="scientific">Gigaspora margarita</name>
    <dbReference type="NCBI Taxonomy" id="4874"/>
    <lineage>
        <taxon>Eukaryota</taxon>
        <taxon>Fungi</taxon>
        <taxon>Fungi incertae sedis</taxon>
        <taxon>Mucoromycota</taxon>
        <taxon>Glomeromycotina</taxon>
        <taxon>Glomeromycetes</taxon>
        <taxon>Diversisporales</taxon>
        <taxon>Gigasporaceae</taxon>
        <taxon>Gigaspora</taxon>
    </lineage>
</organism>
<protein>
    <submittedName>
        <fullName evidence="2">12991_t:CDS:1</fullName>
    </submittedName>
</protein>
<evidence type="ECO:0000313" key="3">
    <source>
        <dbReference type="Proteomes" id="UP000789901"/>
    </source>
</evidence>
<evidence type="ECO:0000256" key="1">
    <source>
        <dbReference type="SAM" id="MobiDB-lite"/>
    </source>
</evidence>